<reference evidence="1 2" key="1">
    <citation type="journal article" date="2012" name="BMC Genomics">
        <title>Comparative genomic analysis of the genus Staphylococcus including Staphylococcus aureus and its newly described sister species Staphylococcus simiae.</title>
        <authorList>
            <person name="Suzuki H."/>
            <person name="Lefebure T."/>
            <person name="Pavinski Bitar P."/>
            <person name="Stanhope M.J."/>
        </authorList>
    </citation>
    <scope>NUCLEOTIDE SEQUENCE [LARGE SCALE GENOMIC DNA]</scope>
    <source>
        <strain evidence="1 2">CCM 7213</strain>
    </source>
</reference>
<organism evidence="1 2">
    <name type="scientific">Staphylococcus simiae CCM 7213 = CCUG 51256</name>
    <dbReference type="NCBI Taxonomy" id="911238"/>
    <lineage>
        <taxon>Bacteria</taxon>
        <taxon>Bacillati</taxon>
        <taxon>Bacillota</taxon>
        <taxon>Bacilli</taxon>
        <taxon>Bacillales</taxon>
        <taxon>Staphylococcaceae</taxon>
        <taxon>Staphylococcus</taxon>
    </lineage>
</organism>
<evidence type="ECO:0000313" key="1">
    <source>
        <dbReference type="EMBL" id="EHJ07674.1"/>
    </source>
</evidence>
<sequence>MSLLIIFTQFFDGLIGLKYRQRFKTIGPITTAIFHLLLGVGQK</sequence>
<gene>
    <name evidence="1" type="ORF">SS7213T_08087</name>
</gene>
<protein>
    <submittedName>
        <fullName evidence="1">Uncharacterized protein</fullName>
    </submittedName>
</protein>
<name>G5JJG2_9STAP</name>
<dbReference type="EMBL" id="AEUN01000444">
    <property type="protein sequence ID" value="EHJ07674.1"/>
    <property type="molecule type" value="Genomic_DNA"/>
</dbReference>
<dbReference type="Proteomes" id="UP000005413">
    <property type="component" value="Unassembled WGS sequence"/>
</dbReference>
<comment type="caution">
    <text evidence="1">The sequence shown here is derived from an EMBL/GenBank/DDBJ whole genome shotgun (WGS) entry which is preliminary data.</text>
</comment>
<proteinExistence type="predicted"/>
<keyword evidence="2" id="KW-1185">Reference proteome</keyword>
<evidence type="ECO:0000313" key="2">
    <source>
        <dbReference type="Proteomes" id="UP000005413"/>
    </source>
</evidence>
<dbReference type="AlphaFoldDB" id="G5JJG2"/>
<dbReference type="PATRIC" id="fig|911238.3.peg.1399"/>
<accession>G5JJG2</accession>